<evidence type="ECO:0000313" key="3">
    <source>
        <dbReference type="Proteomes" id="UP001497644"/>
    </source>
</evidence>
<evidence type="ECO:0000313" key="2">
    <source>
        <dbReference type="EMBL" id="CAL1682485.1"/>
    </source>
</evidence>
<keyword evidence="3" id="KW-1185">Reference proteome</keyword>
<gene>
    <name evidence="2" type="ORF">LPLAT_LOCUS8407</name>
</gene>
<sequence>MDIKILLWNARGWNNKKEELYKRVQEYDISVITETKSKEYDLFRVPGYNKIEKQRDDQNGGGVAMFIKKSIQVKVLEETRNILDNMEILGVKCRGLSKEINIIGIYRRPGRVEQRGVWKEIINMYKIKPEESTIMLGDFNAHSQVWNCGDTDSNGNNLLEEAEDMNMVIVIIEIRCQE</sequence>
<dbReference type="GO" id="GO:0003824">
    <property type="term" value="F:catalytic activity"/>
    <property type="evidence" value="ECO:0007669"/>
    <property type="project" value="InterPro"/>
</dbReference>
<name>A0AAV2NTT3_9HYME</name>
<proteinExistence type="predicted"/>
<dbReference type="InterPro" id="IPR036691">
    <property type="entry name" value="Endo/exonu/phosph_ase_sf"/>
</dbReference>
<dbReference type="Proteomes" id="UP001497644">
    <property type="component" value="Chromosome 4"/>
</dbReference>
<dbReference type="Pfam" id="PF03372">
    <property type="entry name" value="Exo_endo_phos"/>
    <property type="match status" value="1"/>
</dbReference>
<accession>A0AAV2NTT3</accession>
<dbReference type="AlphaFoldDB" id="A0AAV2NTT3"/>
<dbReference type="PANTHER" id="PTHR33273">
    <property type="entry name" value="DOMAIN-CONTAINING PROTEIN, PUTATIVE-RELATED"/>
    <property type="match status" value="1"/>
</dbReference>
<dbReference type="Gene3D" id="3.60.10.10">
    <property type="entry name" value="Endonuclease/exonuclease/phosphatase"/>
    <property type="match status" value="1"/>
</dbReference>
<feature type="domain" description="Endonuclease/exonuclease/phosphatase" evidence="1">
    <location>
        <begin position="7"/>
        <end position="157"/>
    </location>
</feature>
<protein>
    <recommendedName>
        <fullName evidence="1">Endonuclease/exonuclease/phosphatase domain-containing protein</fullName>
    </recommendedName>
</protein>
<reference evidence="2" key="1">
    <citation type="submission" date="2024-04" db="EMBL/GenBank/DDBJ databases">
        <authorList>
            <consortium name="Molecular Ecology Group"/>
        </authorList>
    </citation>
    <scope>NUCLEOTIDE SEQUENCE</scope>
</reference>
<dbReference type="EMBL" id="OZ034827">
    <property type="protein sequence ID" value="CAL1682485.1"/>
    <property type="molecule type" value="Genomic_DNA"/>
</dbReference>
<dbReference type="SUPFAM" id="SSF56219">
    <property type="entry name" value="DNase I-like"/>
    <property type="match status" value="1"/>
</dbReference>
<evidence type="ECO:0000259" key="1">
    <source>
        <dbReference type="Pfam" id="PF03372"/>
    </source>
</evidence>
<dbReference type="PANTHER" id="PTHR33273:SF4">
    <property type="entry name" value="ENDONUCLEASE_EXONUCLEASE_PHOSPHATASE DOMAIN-CONTAINING PROTEIN"/>
    <property type="match status" value="1"/>
</dbReference>
<organism evidence="2 3">
    <name type="scientific">Lasius platythorax</name>
    <dbReference type="NCBI Taxonomy" id="488582"/>
    <lineage>
        <taxon>Eukaryota</taxon>
        <taxon>Metazoa</taxon>
        <taxon>Ecdysozoa</taxon>
        <taxon>Arthropoda</taxon>
        <taxon>Hexapoda</taxon>
        <taxon>Insecta</taxon>
        <taxon>Pterygota</taxon>
        <taxon>Neoptera</taxon>
        <taxon>Endopterygota</taxon>
        <taxon>Hymenoptera</taxon>
        <taxon>Apocrita</taxon>
        <taxon>Aculeata</taxon>
        <taxon>Formicoidea</taxon>
        <taxon>Formicidae</taxon>
        <taxon>Formicinae</taxon>
        <taxon>Lasius</taxon>
        <taxon>Lasius</taxon>
    </lineage>
</organism>
<dbReference type="InterPro" id="IPR005135">
    <property type="entry name" value="Endo/exonuclease/phosphatase"/>
</dbReference>